<comment type="subcellular location">
    <subcellularLocation>
        <location evidence="1">Cell outer membrane</location>
        <topology evidence="1">Multi-pass membrane protein</topology>
    </subcellularLocation>
</comment>
<dbReference type="InterPro" id="IPR039426">
    <property type="entry name" value="TonB-dep_rcpt-like"/>
</dbReference>
<evidence type="ECO:0000259" key="10">
    <source>
        <dbReference type="Pfam" id="PF14905"/>
    </source>
</evidence>
<evidence type="ECO:0000256" key="2">
    <source>
        <dbReference type="ARBA" id="ARBA00022448"/>
    </source>
</evidence>
<feature type="chain" id="PRO_5046606817" evidence="8">
    <location>
        <begin position="22"/>
        <end position="777"/>
    </location>
</feature>
<dbReference type="Gene3D" id="2.60.40.1120">
    <property type="entry name" value="Carboxypeptidase-like, regulatory domain"/>
    <property type="match status" value="1"/>
</dbReference>
<gene>
    <name evidence="11" type="ORF">WJU22_21740</name>
</gene>
<evidence type="ECO:0000256" key="7">
    <source>
        <dbReference type="ARBA" id="ARBA00023237"/>
    </source>
</evidence>
<evidence type="ECO:0000256" key="4">
    <source>
        <dbReference type="ARBA" id="ARBA00022692"/>
    </source>
</evidence>
<dbReference type="Pfam" id="PF07715">
    <property type="entry name" value="Plug"/>
    <property type="match status" value="1"/>
</dbReference>
<evidence type="ECO:0000313" key="12">
    <source>
        <dbReference type="Proteomes" id="UP001449657"/>
    </source>
</evidence>
<evidence type="ECO:0000313" key="11">
    <source>
        <dbReference type="EMBL" id="WZN45525.1"/>
    </source>
</evidence>
<keyword evidence="6" id="KW-0472">Membrane</keyword>
<keyword evidence="7" id="KW-0998">Cell outer membrane</keyword>
<keyword evidence="2" id="KW-0813">Transport</keyword>
<evidence type="ECO:0000256" key="6">
    <source>
        <dbReference type="ARBA" id="ARBA00023136"/>
    </source>
</evidence>
<feature type="domain" description="Outer membrane protein beta-barrel" evidence="10">
    <location>
        <begin position="367"/>
        <end position="755"/>
    </location>
</feature>
<dbReference type="Gene3D" id="2.40.170.20">
    <property type="entry name" value="TonB-dependent receptor, beta-barrel domain"/>
    <property type="match status" value="1"/>
</dbReference>
<dbReference type="InterPro" id="IPR041700">
    <property type="entry name" value="OMP_b-brl_3"/>
</dbReference>
<evidence type="ECO:0000256" key="3">
    <source>
        <dbReference type="ARBA" id="ARBA00022452"/>
    </source>
</evidence>
<proteinExistence type="predicted"/>
<organism evidence="11 12">
    <name type="scientific">Chitinophaga caseinilytica</name>
    <dbReference type="NCBI Taxonomy" id="2267521"/>
    <lineage>
        <taxon>Bacteria</taxon>
        <taxon>Pseudomonadati</taxon>
        <taxon>Bacteroidota</taxon>
        <taxon>Chitinophagia</taxon>
        <taxon>Chitinophagales</taxon>
        <taxon>Chitinophagaceae</taxon>
        <taxon>Chitinophaga</taxon>
    </lineage>
</organism>
<dbReference type="SUPFAM" id="SSF56935">
    <property type="entry name" value="Porins"/>
    <property type="match status" value="1"/>
</dbReference>
<keyword evidence="11" id="KW-0675">Receptor</keyword>
<reference evidence="11 12" key="1">
    <citation type="submission" date="2024-03" db="EMBL/GenBank/DDBJ databases">
        <title>Chitinophaga caseinilytica sp. nov., a casein hydrolysing bacterium isolated from forest soil.</title>
        <authorList>
            <person name="Lee D.S."/>
            <person name="Han D.M."/>
            <person name="Baek J.H."/>
            <person name="Choi D.G."/>
            <person name="Jeon J.H."/>
            <person name="Jeon C.O."/>
        </authorList>
    </citation>
    <scope>NUCLEOTIDE SEQUENCE [LARGE SCALE GENOMIC DNA]</scope>
    <source>
        <strain evidence="11 12">KACC 19118</strain>
    </source>
</reference>
<dbReference type="SUPFAM" id="SSF49464">
    <property type="entry name" value="Carboxypeptidase regulatory domain-like"/>
    <property type="match status" value="1"/>
</dbReference>
<keyword evidence="12" id="KW-1185">Reference proteome</keyword>
<feature type="domain" description="TonB-dependent receptor plug" evidence="9">
    <location>
        <begin position="140"/>
        <end position="214"/>
    </location>
</feature>
<dbReference type="RefSeq" id="WP_341840277.1">
    <property type="nucleotide sequence ID" value="NZ_CP149792.1"/>
</dbReference>
<protein>
    <submittedName>
        <fullName evidence="11">TonB-dependent receptor</fullName>
    </submittedName>
</protein>
<dbReference type="InterPro" id="IPR008969">
    <property type="entry name" value="CarboxyPept-like_regulatory"/>
</dbReference>
<dbReference type="PANTHER" id="PTHR30069:SF29">
    <property type="entry name" value="HEMOGLOBIN AND HEMOGLOBIN-HAPTOGLOBIN-BINDING PROTEIN 1-RELATED"/>
    <property type="match status" value="1"/>
</dbReference>
<dbReference type="InterPro" id="IPR036942">
    <property type="entry name" value="Beta-barrel_TonB_sf"/>
</dbReference>
<keyword evidence="5 8" id="KW-0732">Signal</keyword>
<dbReference type="Proteomes" id="UP001449657">
    <property type="component" value="Chromosome"/>
</dbReference>
<name>A0ABZ2YZS6_9BACT</name>
<dbReference type="InterPro" id="IPR012910">
    <property type="entry name" value="Plug_dom"/>
</dbReference>
<accession>A0ABZ2YZS6</accession>
<evidence type="ECO:0000256" key="5">
    <source>
        <dbReference type="ARBA" id="ARBA00022729"/>
    </source>
</evidence>
<feature type="signal peptide" evidence="8">
    <location>
        <begin position="1"/>
        <end position="21"/>
    </location>
</feature>
<keyword evidence="4" id="KW-0812">Transmembrane</keyword>
<evidence type="ECO:0000256" key="8">
    <source>
        <dbReference type="SAM" id="SignalP"/>
    </source>
</evidence>
<evidence type="ECO:0000256" key="1">
    <source>
        <dbReference type="ARBA" id="ARBA00004571"/>
    </source>
</evidence>
<evidence type="ECO:0000259" key="9">
    <source>
        <dbReference type="Pfam" id="PF07715"/>
    </source>
</evidence>
<dbReference type="Pfam" id="PF14905">
    <property type="entry name" value="OMP_b-brl_3"/>
    <property type="match status" value="1"/>
</dbReference>
<sequence length="777" mass="88962">MKHLYQLICCLAIALPSFSQSFSLEGKIVSATDRAPVPGASVLLRSQKDTTLQFRTAAATDGRFHLTLPAGKYTFQARALQFDGDMRTVVLQGNMDLGDIRLSANVQQLSTVQVQGEKSSIELKTDKKVFNVGKDILSRGGNANDILNNVPSVNVDMQGNVSLRDNPYVRILVNGKPSMLTQNNGLSQIPAANIEKIEVITNPSSAYESQGSAGIINIVLKKNASLGFNASLQAGISSPQNNSVNLNASYKTKTFNLFTNIGYRDRSLLFLEDVGRIHKNPYTLLRQSNRSDANSDNINLYVGTDFYLNEKNILTASYYRTHIRNNDRNRMDYAYFDQHGTQDSTITRFESYREPQIFNELELNYTKTFKQPGKKWTTYMQYDFWNDDENQDIRQHSSAATPVHLVTRDIESSKDIYLQSDVKLPLKSGQLDMGVRGQWRAIRSEYSAAQDGKLLPGNNNKLFYDENIYAAYAQYGTKWKQLEGLVGLRSELSHIGIIDREQTIDRRKRYIDFFPTLHLQYGFKNELSLQASYSRRINRPRFWQLNTFSGLSDQRFLQRGNPNIDPMYTSVAELALLKKFGKISVNPGLYYQHTTNYFDAVIEPQPDGTFVRTFANMGRENRYGFDMTTTYNPYGWWRLSWDVNWYSFNQRGAYAGKNYATDATTWFTTLRSSMRFPKVVNIDGSFTYRGKRREVQLSVAEQYRANIGLSRDFFDDRLSLSFSVNNIFNSNTYNAEMDTPEYSLYSHYVQQGVVYTGNVVYRFNRKKSQVDRMPTEK</sequence>
<dbReference type="Pfam" id="PF13620">
    <property type="entry name" value="CarboxypepD_reg"/>
    <property type="match status" value="1"/>
</dbReference>
<keyword evidence="3" id="KW-1134">Transmembrane beta strand</keyword>
<dbReference type="PANTHER" id="PTHR30069">
    <property type="entry name" value="TONB-DEPENDENT OUTER MEMBRANE RECEPTOR"/>
    <property type="match status" value="1"/>
</dbReference>
<dbReference type="Gene3D" id="2.170.130.10">
    <property type="entry name" value="TonB-dependent receptor, plug domain"/>
    <property type="match status" value="1"/>
</dbReference>
<dbReference type="InterPro" id="IPR037066">
    <property type="entry name" value="Plug_dom_sf"/>
</dbReference>
<dbReference type="EMBL" id="CP150096">
    <property type="protein sequence ID" value="WZN45525.1"/>
    <property type="molecule type" value="Genomic_DNA"/>
</dbReference>